<name>A0ACB7HXQ7_MANES</name>
<comment type="caution">
    <text evidence="1">The sequence shown here is derived from an EMBL/GenBank/DDBJ whole genome shotgun (WGS) entry which is preliminary data.</text>
</comment>
<organism evidence="1 2">
    <name type="scientific">Manihot esculenta</name>
    <name type="common">Cassava</name>
    <name type="synonym">Jatropha manihot</name>
    <dbReference type="NCBI Taxonomy" id="3983"/>
    <lineage>
        <taxon>Eukaryota</taxon>
        <taxon>Viridiplantae</taxon>
        <taxon>Streptophyta</taxon>
        <taxon>Embryophyta</taxon>
        <taxon>Tracheophyta</taxon>
        <taxon>Spermatophyta</taxon>
        <taxon>Magnoliopsida</taxon>
        <taxon>eudicotyledons</taxon>
        <taxon>Gunneridae</taxon>
        <taxon>Pentapetalae</taxon>
        <taxon>rosids</taxon>
        <taxon>fabids</taxon>
        <taxon>Malpighiales</taxon>
        <taxon>Euphorbiaceae</taxon>
        <taxon>Crotonoideae</taxon>
        <taxon>Manihoteae</taxon>
        <taxon>Manihot</taxon>
    </lineage>
</organism>
<sequence>MLLLLLLCWLFSTIGEEVIGLVNYYTISLTWLLLKKLYVQTSMMRTLQLKQLLSSRYLFQTIFSKLK</sequence>
<keyword evidence="2" id="KW-1185">Reference proteome</keyword>
<dbReference type="EMBL" id="CM004389">
    <property type="protein sequence ID" value="KAG8656744.1"/>
    <property type="molecule type" value="Genomic_DNA"/>
</dbReference>
<dbReference type="Proteomes" id="UP000091857">
    <property type="component" value="Chromosome 3"/>
</dbReference>
<accession>A0ACB7HXQ7</accession>
<gene>
    <name evidence="1" type="ORF">MANES_03G001350v8</name>
</gene>
<proteinExistence type="predicted"/>
<evidence type="ECO:0000313" key="2">
    <source>
        <dbReference type="Proteomes" id="UP000091857"/>
    </source>
</evidence>
<evidence type="ECO:0000313" key="1">
    <source>
        <dbReference type="EMBL" id="KAG8656744.1"/>
    </source>
</evidence>
<protein>
    <submittedName>
        <fullName evidence="1">Uncharacterized protein</fullName>
    </submittedName>
</protein>
<reference evidence="2" key="1">
    <citation type="journal article" date="2016" name="Nat. Biotechnol.">
        <title>Sequencing wild and cultivated cassava and related species reveals extensive interspecific hybridization and genetic diversity.</title>
        <authorList>
            <person name="Bredeson J.V."/>
            <person name="Lyons J.B."/>
            <person name="Prochnik S.E."/>
            <person name="Wu G.A."/>
            <person name="Ha C.M."/>
            <person name="Edsinger-Gonzales E."/>
            <person name="Grimwood J."/>
            <person name="Schmutz J."/>
            <person name="Rabbi I.Y."/>
            <person name="Egesi C."/>
            <person name="Nauluvula P."/>
            <person name="Lebot V."/>
            <person name="Ndunguru J."/>
            <person name="Mkamilo G."/>
            <person name="Bart R.S."/>
            <person name="Setter T.L."/>
            <person name="Gleadow R.M."/>
            <person name="Kulakow P."/>
            <person name="Ferguson M.E."/>
            <person name="Rounsley S."/>
            <person name="Rokhsar D.S."/>
        </authorList>
    </citation>
    <scope>NUCLEOTIDE SEQUENCE [LARGE SCALE GENOMIC DNA]</scope>
    <source>
        <strain evidence="2">cv. AM560-2</strain>
    </source>
</reference>